<proteinExistence type="predicted"/>
<dbReference type="EMBL" id="JAAALK010000283">
    <property type="protein sequence ID" value="KAG8071971.1"/>
    <property type="molecule type" value="Genomic_DNA"/>
</dbReference>
<feature type="region of interest" description="Disordered" evidence="1">
    <location>
        <begin position="1"/>
        <end position="37"/>
    </location>
</feature>
<feature type="region of interest" description="Disordered" evidence="1">
    <location>
        <begin position="54"/>
        <end position="84"/>
    </location>
</feature>
<evidence type="ECO:0000313" key="3">
    <source>
        <dbReference type="Proteomes" id="UP000729402"/>
    </source>
</evidence>
<keyword evidence="3" id="KW-1185">Reference proteome</keyword>
<accession>A0A8J5VUI1</accession>
<comment type="caution">
    <text evidence="2">The sequence shown here is derived from an EMBL/GenBank/DDBJ whole genome shotgun (WGS) entry which is preliminary data.</text>
</comment>
<protein>
    <submittedName>
        <fullName evidence="2">Uncharacterized protein</fullName>
    </submittedName>
</protein>
<reference evidence="2" key="2">
    <citation type="submission" date="2021-02" db="EMBL/GenBank/DDBJ databases">
        <authorList>
            <person name="Kimball J.A."/>
            <person name="Haas M.W."/>
            <person name="Macchietto M."/>
            <person name="Kono T."/>
            <person name="Duquette J."/>
            <person name="Shao M."/>
        </authorList>
    </citation>
    <scope>NUCLEOTIDE SEQUENCE</scope>
    <source>
        <tissue evidence="2">Fresh leaf tissue</tissue>
    </source>
</reference>
<organism evidence="2 3">
    <name type="scientific">Zizania palustris</name>
    <name type="common">Northern wild rice</name>
    <dbReference type="NCBI Taxonomy" id="103762"/>
    <lineage>
        <taxon>Eukaryota</taxon>
        <taxon>Viridiplantae</taxon>
        <taxon>Streptophyta</taxon>
        <taxon>Embryophyta</taxon>
        <taxon>Tracheophyta</taxon>
        <taxon>Spermatophyta</taxon>
        <taxon>Magnoliopsida</taxon>
        <taxon>Liliopsida</taxon>
        <taxon>Poales</taxon>
        <taxon>Poaceae</taxon>
        <taxon>BOP clade</taxon>
        <taxon>Oryzoideae</taxon>
        <taxon>Oryzeae</taxon>
        <taxon>Zizaniinae</taxon>
        <taxon>Zizania</taxon>
    </lineage>
</organism>
<evidence type="ECO:0000313" key="2">
    <source>
        <dbReference type="EMBL" id="KAG8071971.1"/>
    </source>
</evidence>
<dbReference type="Proteomes" id="UP000729402">
    <property type="component" value="Unassembled WGS sequence"/>
</dbReference>
<evidence type="ECO:0000256" key="1">
    <source>
        <dbReference type="SAM" id="MobiDB-lite"/>
    </source>
</evidence>
<dbReference type="AlphaFoldDB" id="A0A8J5VUI1"/>
<sequence>MHGRSDGRSIRSSASASALTVTRHARPLVRPAFKAPTPAPPFLLPSFLSVAPPMHHPGLSKNPLDHAASPPRPRHGWMMDGSSF</sequence>
<gene>
    <name evidence="2" type="ORF">GUJ93_ZPchr0006g42548</name>
</gene>
<name>A0A8J5VUI1_ZIZPA</name>
<reference evidence="2" key="1">
    <citation type="journal article" date="2021" name="bioRxiv">
        <title>Whole Genome Assembly and Annotation of Northern Wild Rice, Zizania palustris L., Supports a Whole Genome Duplication in the Zizania Genus.</title>
        <authorList>
            <person name="Haas M."/>
            <person name="Kono T."/>
            <person name="Macchietto M."/>
            <person name="Millas R."/>
            <person name="McGilp L."/>
            <person name="Shao M."/>
            <person name="Duquette J."/>
            <person name="Hirsch C.N."/>
            <person name="Kimball J."/>
        </authorList>
    </citation>
    <scope>NUCLEOTIDE SEQUENCE</scope>
    <source>
        <tissue evidence="2">Fresh leaf tissue</tissue>
    </source>
</reference>